<dbReference type="Pfam" id="PF05995">
    <property type="entry name" value="CDO_I"/>
    <property type="match status" value="1"/>
</dbReference>
<evidence type="ECO:0000256" key="7">
    <source>
        <dbReference type="PIRSR" id="PIRSR610300-51"/>
    </source>
</evidence>
<feature type="cross-link" description="3'-(S-cysteinyl)-tyrosine (Cys-Tyr)" evidence="6">
    <location>
        <begin position="111"/>
        <end position="174"/>
    </location>
</feature>
<sequence>MEDTRRRPAPLLPSISSMSLSATPAALQALCASVESAQRNAAQALLRELNASVADAGVEALAGLPEALRQGCPERYARHVAYADPHGSFTIAYLIWRPGQFSPVHGHKTWCTYRVLQGDLSETHYRWDPASRQAQACGQAVRHAGDIVTASPGLQQIHRLGNASDDVAISLHIYGVAEADIASGVNHLVQAA</sequence>
<dbReference type="SUPFAM" id="SSF51182">
    <property type="entry name" value="RmlC-like cupins"/>
    <property type="match status" value="1"/>
</dbReference>
<proteinExistence type="inferred from homology"/>
<accession>A0A157S6C6</accession>
<dbReference type="PANTHER" id="PTHR12918:SF1">
    <property type="entry name" value="CYSTEINE DIOXYGENASE TYPE 1"/>
    <property type="match status" value="1"/>
</dbReference>
<reference evidence="8 9" key="1">
    <citation type="submission" date="2016-04" db="EMBL/GenBank/DDBJ databases">
        <authorList>
            <consortium name="Pathogen Informatics"/>
        </authorList>
    </citation>
    <scope>NUCLEOTIDE SEQUENCE [LARGE SCALE GENOMIC DNA]</scope>
    <source>
        <strain evidence="8 9">H050680373</strain>
    </source>
</reference>
<dbReference type="InterPro" id="IPR010300">
    <property type="entry name" value="CDO_1"/>
</dbReference>
<evidence type="ECO:0000256" key="3">
    <source>
        <dbReference type="ARBA" id="ARBA00022964"/>
    </source>
</evidence>
<dbReference type="GO" id="GO:0017172">
    <property type="term" value="F:cysteine dioxygenase activity"/>
    <property type="evidence" value="ECO:0007669"/>
    <property type="project" value="TreeGrafter"/>
</dbReference>
<evidence type="ECO:0000256" key="6">
    <source>
        <dbReference type="PIRSR" id="PIRSR610300-50"/>
    </source>
</evidence>
<keyword evidence="4" id="KW-0560">Oxidoreductase</keyword>
<organism evidence="8 9">
    <name type="scientific">Bordetella ansorpii</name>
    <dbReference type="NCBI Taxonomy" id="288768"/>
    <lineage>
        <taxon>Bacteria</taxon>
        <taxon>Pseudomonadati</taxon>
        <taxon>Pseudomonadota</taxon>
        <taxon>Betaproteobacteria</taxon>
        <taxon>Burkholderiales</taxon>
        <taxon>Alcaligenaceae</taxon>
        <taxon>Bordetella</taxon>
    </lineage>
</organism>
<dbReference type="STRING" id="288768.SAMEA3906486_00693"/>
<dbReference type="InterPro" id="IPR014710">
    <property type="entry name" value="RmlC-like_jellyroll"/>
</dbReference>
<feature type="binding site" evidence="7">
    <location>
        <position position="105"/>
    </location>
    <ligand>
        <name>Fe cation</name>
        <dbReference type="ChEBI" id="CHEBI:24875"/>
        <note>catalytic</note>
    </ligand>
</feature>
<keyword evidence="3" id="KW-0223">Dioxygenase</keyword>
<dbReference type="CDD" id="cd10548">
    <property type="entry name" value="cupin_CDO"/>
    <property type="match status" value="1"/>
</dbReference>
<dbReference type="Proteomes" id="UP000076848">
    <property type="component" value="Unassembled WGS sequence"/>
</dbReference>
<keyword evidence="6" id="KW-0883">Thioether bond</keyword>
<evidence type="ECO:0000256" key="5">
    <source>
        <dbReference type="ARBA" id="ARBA00023004"/>
    </source>
</evidence>
<gene>
    <name evidence="8" type="ORF">SAMEA3906486_00693</name>
</gene>
<dbReference type="InterPro" id="IPR011051">
    <property type="entry name" value="RmlC_Cupin_sf"/>
</dbReference>
<dbReference type="AlphaFoldDB" id="A0A157S6C6"/>
<feature type="binding site" evidence="7">
    <location>
        <position position="158"/>
    </location>
    <ligand>
        <name>Fe cation</name>
        <dbReference type="ChEBI" id="CHEBI:24875"/>
        <note>catalytic</note>
    </ligand>
</feature>
<keyword evidence="2 7" id="KW-0479">Metal-binding</keyword>
<keyword evidence="9" id="KW-1185">Reference proteome</keyword>
<evidence type="ECO:0000256" key="2">
    <source>
        <dbReference type="ARBA" id="ARBA00022723"/>
    </source>
</evidence>
<evidence type="ECO:0000313" key="8">
    <source>
        <dbReference type="EMBL" id="SAI65939.1"/>
    </source>
</evidence>
<dbReference type="EMBL" id="FKIF01000001">
    <property type="protein sequence ID" value="SAI65939.1"/>
    <property type="molecule type" value="Genomic_DNA"/>
</dbReference>
<name>A0A157S6C6_9BORD</name>
<dbReference type="GO" id="GO:0008198">
    <property type="term" value="F:ferrous iron binding"/>
    <property type="evidence" value="ECO:0007669"/>
    <property type="project" value="TreeGrafter"/>
</dbReference>
<feature type="binding site" evidence="7">
    <location>
        <position position="107"/>
    </location>
    <ligand>
        <name>Fe cation</name>
        <dbReference type="ChEBI" id="CHEBI:24875"/>
        <note>catalytic</note>
    </ligand>
</feature>
<dbReference type="GO" id="GO:0019448">
    <property type="term" value="P:L-cysteine catabolic process"/>
    <property type="evidence" value="ECO:0007669"/>
    <property type="project" value="TreeGrafter"/>
</dbReference>
<dbReference type="PANTHER" id="PTHR12918">
    <property type="entry name" value="CYSTEINE DIOXYGENASE"/>
    <property type="match status" value="1"/>
</dbReference>
<evidence type="ECO:0000256" key="4">
    <source>
        <dbReference type="ARBA" id="ARBA00023002"/>
    </source>
</evidence>
<dbReference type="Gene3D" id="2.60.120.10">
    <property type="entry name" value="Jelly Rolls"/>
    <property type="match status" value="1"/>
</dbReference>
<keyword evidence="5 7" id="KW-0408">Iron</keyword>
<evidence type="ECO:0000313" key="9">
    <source>
        <dbReference type="Proteomes" id="UP000076848"/>
    </source>
</evidence>
<comment type="similarity">
    <text evidence="1">Belongs to the cysteine dioxygenase family.</text>
</comment>
<evidence type="ECO:0000256" key="1">
    <source>
        <dbReference type="ARBA" id="ARBA00006622"/>
    </source>
</evidence>
<protein>
    <submittedName>
        <fullName evidence="8">Predicted metal-dependent enzyme of the double-stranded beta helix superfamily</fullName>
    </submittedName>
</protein>